<dbReference type="AlphaFoldDB" id="A0A918D0U7"/>
<reference evidence="1" key="2">
    <citation type="submission" date="2020-09" db="EMBL/GenBank/DDBJ databases">
        <authorList>
            <person name="Sun Q."/>
            <person name="Ohkuma M."/>
        </authorList>
    </citation>
    <scope>NUCLEOTIDE SEQUENCE</scope>
    <source>
        <strain evidence="1">JCM 17251</strain>
    </source>
</reference>
<reference evidence="1" key="1">
    <citation type="journal article" date="2014" name="Int. J. Syst. Evol. Microbiol.">
        <title>Complete genome sequence of Corynebacterium casei LMG S-19264T (=DSM 44701T), isolated from a smear-ripened cheese.</title>
        <authorList>
            <consortium name="US DOE Joint Genome Institute (JGI-PGF)"/>
            <person name="Walter F."/>
            <person name="Albersmeier A."/>
            <person name="Kalinowski J."/>
            <person name="Ruckert C."/>
        </authorList>
    </citation>
    <scope>NUCLEOTIDE SEQUENCE</scope>
    <source>
        <strain evidence="1">JCM 17251</strain>
    </source>
</reference>
<accession>A0A918D0U7</accession>
<evidence type="ECO:0000313" key="2">
    <source>
        <dbReference type="Proteomes" id="UP000624041"/>
    </source>
</evidence>
<comment type="caution">
    <text evidence="1">The sequence shown here is derived from an EMBL/GenBank/DDBJ whole genome shotgun (WGS) entry which is preliminary data.</text>
</comment>
<gene>
    <name evidence="1" type="ORF">GCM10007971_13850</name>
</gene>
<evidence type="ECO:0000313" key="1">
    <source>
        <dbReference type="EMBL" id="GGN55258.1"/>
    </source>
</evidence>
<protein>
    <recommendedName>
        <fullName evidence="3">Post-transcriptional regulator</fullName>
    </recommendedName>
</protein>
<proteinExistence type="predicted"/>
<sequence length="94" mass="10749">METIQSVKKWKLTVTPFLHSKAEELHLMGYEQATSEDVWKCLVDKVWKGYPDKRIYETVADIMQLNSSIYLSYLTVSSFQDDDLAGSIAALLDT</sequence>
<keyword evidence="2" id="KW-1185">Reference proteome</keyword>
<name>A0A918D0U7_9BACI</name>
<dbReference type="InterPro" id="IPR025716">
    <property type="entry name" value="Post-transcriptional_regulator"/>
</dbReference>
<dbReference type="RefSeq" id="WP_188856579.1">
    <property type="nucleotide sequence ID" value="NZ_BMOS01000007.1"/>
</dbReference>
<evidence type="ECO:0008006" key="3">
    <source>
        <dbReference type="Google" id="ProtNLM"/>
    </source>
</evidence>
<dbReference type="Proteomes" id="UP000624041">
    <property type="component" value="Unassembled WGS sequence"/>
</dbReference>
<dbReference type="Pfam" id="PF13797">
    <property type="entry name" value="Post_transc_reg"/>
    <property type="match status" value="1"/>
</dbReference>
<organism evidence="1 2">
    <name type="scientific">Oceanobacillus indicireducens</name>
    <dbReference type="NCBI Taxonomy" id="1004261"/>
    <lineage>
        <taxon>Bacteria</taxon>
        <taxon>Bacillati</taxon>
        <taxon>Bacillota</taxon>
        <taxon>Bacilli</taxon>
        <taxon>Bacillales</taxon>
        <taxon>Bacillaceae</taxon>
        <taxon>Oceanobacillus</taxon>
    </lineage>
</organism>
<dbReference type="EMBL" id="BMOS01000007">
    <property type="protein sequence ID" value="GGN55258.1"/>
    <property type="molecule type" value="Genomic_DNA"/>
</dbReference>